<dbReference type="HOGENOM" id="CLU_1245402_0_0_1"/>
<reference evidence="2 3" key="1">
    <citation type="submission" date="2015-01" db="EMBL/GenBank/DDBJ databases">
        <title>The Genome Sequence of Fonsecaea pedrosoi CBS 271.37.</title>
        <authorList>
            <consortium name="The Broad Institute Genomics Platform"/>
            <person name="Cuomo C."/>
            <person name="de Hoog S."/>
            <person name="Gorbushina A."/>
            <person name="Stielow B."/>
            <person name="Teixiera M."/>
            <person name="Abouelleil A."/>
            <person name="Chapman S.B."/>
            <person name="Priest M."/>
            <person name="Young S.K."/>
            <person name="Wortman J."/>
            <person name="Nusbaum C."/>
            <person name="Birren B."/>
        </authorList>
    </citation>
    <scope>NUCLEOTIDE SEQUENCE [LARGE SCALE GENOMIC DNA]</scope>
    <source>
        <strain evidence="2 3">CBS 271.37</strain>
    </source>
</reference>
<keyword evidence="3" id="KW-1185">Reference proteome</keyword>
<dbReference type="GeneID" id="25310852"/>
<dbReference type="EMBL" id="KN846976">
    <property type="protein sequence ID" value="KIW74592.1"/>
    <property type="molecule type" value="Genomic_DNA"/>
</dbReference>
<evidence type="ECO:0000256" key="1">
    <source>
        <dbReference type="SAM" id="MobiDB-lite"/>
    </source>
</evidence>
<name>A0A0D2EJP9_9EURO</name>
<dbReference type="AlphaFoldDB" id="A0A0D2EJP9"/>
<evidence type="ECO:0000313" key="3">
    <source>
        <dbReference type="Proteomes" id="UP000053029"/>
    </source>
</evidence>
<proteinExistence type="predicted"/>
<organism evidence="2 3">
    <name type="scientific">Fonsecaea pedrosoi CBS 271.37</name>
    <dbReference type="NCBI Taxonomy" id="1442368"/>
    <lineage>
        <taxon>Eukaryota</taxon>
        <taxon>Fungi</taxon>
        <taxon>Dikarya</taxon>
        <taxon>Ascomycota</taxon>
        <taxon>Pezizomycotina</taxon>
        <taxon>Eurotiomycetes</taxon>
        <taxon>Chaetothyriomycetidae</taxon>
        <taxon>Chaetothyriales</taxon>
        <taxon>Herpotrichiellaceae</taxon>
        <taxon>Fonsecaea</taxon>
    </lineage>
</organism>
<sequence length="222" mass="26542">MSFREVRRISVTKGWGPCKRTHWVPISDYEAYQTPDGFTHTSHWRVGVDPWALGQRRPGIFLADDDIRYVGFRETRSGGPGGQRIRDGHWSLGELNEILDGVYARDQQELEDRRAIEERRTDEFRRRWLTLHERSVGTQDRLTQHMEDYQSIMQMPIASERLTSLRAEAESYAERRRQREEEQQIRDRQRERELRDAEIGRRTREDLVDYGFVPVTRRRGQR</sequence>
<dbReference type="Proteomes" id="UP000053029">
    <property type="component" value="Unassembled WGS sequence"/>
</dbReference>
<accession>A0A0D2EJP9</accession>
<dbReference type="RefSeq" id="XP_013278400.1">
    <property type="nucleotide sequence ID" value="XM_013422946.1"/>
</dbReference>
<dbReference type="OrthoDB" id="4142560at2759"/>
<evidence type="ECO:0000313" key="2">
    <source>
        <dbReference type="EMBL" id="KIW74592.1"/>
    </source>
</evidence>
<dbReference type="VEuPathDB" id="FungiDB:Z517_11362"/>
<feature type="region of interest" description="Disordered" evidence="1">
    <location>
        <begin position="173"/>
        <end position="198"/>
    </location>
</feature>
<gene>
    <name evidence="2" type="ORF">Z517_11362</name>
</gene>
<protein>
    <submittedName>
        <fullName evidence="2">Uncharacterized protein</fullName>
    </submittedName>
</protein>